<evidence type="ECO:0000256" key="2">
    <source>
        <dbReference type="ARBA" id="ARBA00004395"/>
    </source>
</evidence>
<evidence type="ECO:0000256" key="1">
    <source>
        <dbReference type="ARBA" id="ARBA00004202"/>
    </source>
</evidence>
<accession>A0A1X7TMH4</accession>
<comment type="similarity">
    <text evidence="4">Belongs to the caveolin family.</text>
</comment>
<dbReference type="EnsemblMetazoa" id="XM_020003188.1">
    <property type="protein sequence ID" value="XP_019858747.1"/>
    <property type="gene ID" value="LOC109586973"/>
</dbReference>
<dbReference type="InParanoid" id="A0A1X7TMH4"/>
<dbReference type="Proteomes" id="UP000007879">
    <property type="component" value="Unassembled WGS sequence"/>
</dbReference>
<dbReference type="Pfam" id="PF01146">
    <property type="entry name" value="Caveolin"/>
    <property type="match status" value="1"/>
</dbReference>
<evidence type="ECO:0008006" key="12">
    <source>
        <dbReference type="Google" id="ProtNLM"/>
    </source>
</evidence>
<evidence type="ECO:0000256" key="7">
    <source>
        <dbReference type="ARBA" id="ARBA00023136"/>
    </source>
</evidence>
<keyword evidence="11" id="KW-1185">Reference proteome</keyword>
<keyword evidence="5" id="KW-1003">Cell membrane</keyword>
<evidence type="ECO:0000256" key="6">
    <source>
        <dbReference type="ARBA" id="ARBA00023034"/>
    </source>
</evidence>
<evidence type="ECO:0000256" key="5">
    <source>
        <dbReference type="ARBA" id="ARBA00022475"/>
    </source>
</evidence>
<dbReference type="AlphaFoldDB" id="A0A1X7TMH4"/>
<keyword evidence="9" id="KW-1133">Transmembrane helix</keyword>
<feature type="compositionally biased region" description="Pro residues" evidence="8">
    <location>
        <begin position="17"/>
        <end position="80"/>
    </location>
</feature>
<dbReference type="GO" id="GO:0070836">
    <property type="term" value="P:caveola assembly"/>
    <property type="evidence" value="ECO:0007669"/>
    <property type="project" value="InterPro"/>
</dbReference>
<dbReference type="InterPro" id="IPR001612">
    <property type="entry name" value="Caveolin"/>
</dbReference>
<evidence type="ECO:0000256" key="3">
    <source>
        <dbReference type="ARBA" id="ARBA00004543"/>
    </source>
</evidence>
<reference evidence="10" key="2">
    <citation type="submission" date="2017-05" db="UniProtKB">
        <authorList>
            <consortium name="EnsemblMetazoa"/>
        </authorList>
    </citation>
    <scope>IDENTIFICATION</scope>
</reference>
<evidence type="ECO:0000313" key="10">
    <source>
        <dbReference type="EnsemblMetazoa" id="Aqu2.1.16122_001"/>
    </source>
</evidence>
<keyword evidence="9" id="KW-0812">Transmembrane</keyword>
<dbReference type="GO" id="GO:0000139">
    <property type="term" value="C:Golgi membrane"/>
    <property type="evidence" value="ECO:0007669"/>
    <property type="project" value="UniProtKB-SubCell"/>
</dbReference>
<dbReference type="PANTHER" id="PTHR10844:SF19">
    <property type="entry name" value="CAVEOLIN-2"/>
    <property type="match status" value="1"/>
</dbReference>
<comment type="subcellular location">
    <subcellularLocation>
        <location evidence="1">Cell membrane</location>
        <topology evidence="1">Peripheral membrane protein</topology>
    </subcellularLocation>
    <subcellularLocation>
        <location evidence="2">Golgi apparatus membrane</location>
        <topology evidence="2">Peripheral membrane protein</topology>
    </subcellularLocation>
    <subcellularLocation>
        <location evidence="3">Membrane</location>
        <location evidence="3">Caveola</location>
        <topology evidence="3">Peripheral membrane protein</topology>
    </subcellularLocation>
</comment>
<evidence type="ECO:0000256" key="9">
    <source>
        <dbReference type="SAM" id="Phobius"/>
    </source>
</evidence>
<dbReference type="KEGG" id="aqu:109586973"/>
<gene>
    <name evidence="10" type="primary">109586973</name>
</gene>
<proteinExistence type="inferred from homology"/>
<feature type="compositionally biased region" description="Polar residues" evidence="8">
    <location>
        <begin position="1"/>
        <end position="11"/>
    </location>
</feature>
<protein>
    <recommendedName>
        <fullName evidence="12">Caveolin</fullName>
    </recommendedName>
</protein>
<dbReference type="EnsemblMetazoa" id="Aqu2.1.16122_001">
    <property type="protein sequence ID" value="Aqu2.1.16122_001"/>
    <property type="gene ID" value="Aqu2.1.16122"/>
</dbReference>
<keyword evidence="7 9" id="KW-0472">Membrane</keyword>
<evidence type="ECO:0000256" key="4">
    <source>
        <dbReference type="ARBA" id="ARBA00010988"/>
    </source>
</evidence>
<dbReference type="STRING" id="400682.A0A1X7TMH4"/>
<evidence type="ECO:0000313" key="11">
    <source>
        <dbReference type="Proteomes" id="UP000007879"/>
    </source>
</evidence>
<keyword evidence="6" id="KW-0333">Golgi apparatus</keyword>
<organism evidence="10">
    <name type="scientific">Amphimedon queenslandica</name>
    <name type="common">Sponge</name>
    <dbReference type="NCBI Taxonomy" id="400682"/>
    <lineage>
        <taxon>Eukaryota</taxon>
        <taxon>Metazoa</taxon>
        <taxon>Porifera</taxon>
        <taxon>Demospongiae</taxon>
        <taxon>Heteroscleromorpha</taxon>
        <taxon>Haplosclerida</taxon>
        <taxon>Niphatidae</taxon>
        <taxon>Amphimedon</taxon>
    </lineage>
</organism>
<dbReference type="PANTHER" id="PTHR10844">
    <property type="entry name" value="CAVEOLIN"/>
    <property type="match status" value="1"/>
</dbReference>
<evidence type="ECO:0000256" key="8">
    <source>
        <dbReference type="SAM" id="MobiDB-lite"/>
    </source>
</evidence>
<feature type="region of interest" description="Disordered" evidence="8">
    <location>
        <begin position="1"/>
        <end position="85"/>
    </location>
</feature>
<dbReference type="GO" id="GO:0005901">
    <property type="term" value="C:caveola"/>
    <property type="evidence" value="ECO:0007669"/>
    <property type="project" value="UniProtKB-SubCell"/>
</dbReference>
<dbReference type="GO" id="GO:0060090">
    <property type="term" value="F:molecular adaptor activity"/>
    <property type="evidence" value="ECO:0007669"/>
    <property type="project" value="TreeGrafter"/>
</dbReference>
<name>A0A1X7TMH4_AMPQE</name>
<reference evidence="11" key="1">
    <citation type="journal article" date="2010" name="Nature">
        <title>The Amphimedon queenslandica genome and the evolution of animal complexity.</title>
        <authorList>
            <person name="Srivastava M."/>
            <person name="Simakov O."/>
            <person name="Chapman J."/>
            <person name="Fahey B."/>
            <person name="Gauthier M.E."/>
            <person name="Mitros T."/>
            <person name="Richards G.S."/>
            <person name="Conaco C."/>
            <person name="Dacre M."/>
            <person name="Hellsten U."/>
            <person name="Larroux C."/>
            <person name="Putnam N.H."/>
            <person name="Stanke M."/>
            <person name="Adamska M."/>
            <person name="Darling A."/>
            <person name="Degnan S.M."/>
            <person name="Oakley T.H."/>
            <person name="Plachetzki D.C."/>
            <person name="Zhai Y."/>
            <person name="Adamski M."/>
            <person name="Calcino A."/>
            <person name="Cummins S.F."/>
            <person name="Goodstein D.M."/>
            <person name="Harris C."/>
            <person name="Jackson D.J."/>
            <person name="Leys S.P."/>
            <person name="Shu S."/>
            <person name="Woodcroft B.J."/>
            <person name="Vervoort M."/>
            <person name="Kosik K.S."/>
            <person name="Manning G."/>
            <person name="Degnan B.M."/>
            <person name="Rokhsar D.S."/>
        </authorList>
    </citation>
    <scope>NUCLEOTIDE SEQUENCE [LARGE SCALE GENOMIC DNA]</scope>
</reference>
<feature type="transmembrane region" description="Helical" evidence="9">
    <location>
        <begin position="209"/>
        <end position="237"/>
    </location>
</feature>
<sequence>MSTFAESSLESAETPASNPPPPPNPRPKTRPLPNPRPNPPPRRFQLPPLEPSPQVFPNPPSQVLPNPSPPSPVHRPPSPLVLPKASAAPPFFETAVDPLSTKVDETQPLPPPAHIIPPGAAGGGATFIPLSSLPQFPVPPLLGEGKAGGDTNRGREGPDVEVNEDIFNFRPQLDFEEFIKEHDGTRTNKYIRSMNKYAYTCCKICCYNYLVIILGIPATVVWAFILGSVSFIANWIYIPMLKVVTWFLNITFPVCKPLMECLAAIVPLIQGITAAASKR</sequence>